<comment type="similarity">
    <text evidence="2">Belongs to the N-acylglucosamine 2-epimerase family.</text>
</comment>
<dbReference type="OrthoDB" id="5141876at2"/>
<organism evidence="5 6">
    <name type="scientific">Halanaerobium salsuginis</name>
    <dbReference type="NCBI Taxonomy" id="29563"/>
    <lineage>
        <taxon>Bacteria</taxon>
        <taxon>Bacillati</taxon>
        <taxon>Bacillota</taxon>
        <taxon>Clostridia</taxon>
        <taxon>Halanaerobiales</taxon>
        <taxon>Halanaerobiaceae</taxon>
        <taxon>Halanaerobium</taxon>
    </lineage>
</organism>
<dbReference type="STRING" id="29563.SAMN02983006_01810"/>
<evidence type="ECO:0000256" key="1">
    <source>
        <dbReference type="ARBA" id="ARBA00001470"/>
    </source>
</evidence>
<keyword evidence="6" id="KW-1185">Reference proteome</keyword>
<dbReference type="EC" id="5.1.3.11" evidence="4"/>
<dbReference type="EMBL" id="FOTI01000025">
    <property type="protein sequence ID" value="SFL69854.1"/>
    <property type="molecule type" value="Genomic_DNA"/>
</dbReference>
<protein>
    <recommendedName>
        <fullName evidence="4">Cellobiose 2-epimerase</fullName>
        <shortName evidence="4">CE</shortName>
        <ecNumber evidence="4">5.1.3.11</ecNumber>
    </recommendedName>
</protein>
<evidence type="ECO:0000313" key="6">
    <source>
        <dbReference type="Proteomes" id="UP000199006"/>
    </source>
</evidence>
<reference evidence="5 6" key="1">
    <citation type="submission" date="2016-10" db="EMBL/GenBank/DDBJ databases">
        <authorList>
            <person name="de Groot N.N."/>
        </authorList>
    </citation>
    <scope>NUCLEOTIDE SEQUENCE [LARGE SCALE GENOMIC DNA]</scope>
    <source>
        <strain evidence="5 6">ATCC 51327</strain>
    </source>
</reference>
<dbReference type="PANTHER" id="PTHR15108">
    <property type="entry name" value="N-ACYLGLUCOSAMINE-2-EPIMERASE"/>
    <property type="match status" value="1"/>
</dbReference>
<dbReference type="Pfam" id="PF07221">
    <property type="entry name" value="GlcNAc_2-epim"/>
    <property type="match status" value="1"/>
</dbReference>
<name>A0A1I4JTR3_9FIRM</name>
<dbReference type="Gene3D" id="1.50.10.10">
    <property type="match status" value="1"/>
</dbReference>
<evidence type="ECO:0000256" key="2">
    <source>
        <dbReference type="ARBA" id="ARBA00008558"/>
    </source>
</evidence>
<dbReference type="InterPro" id="IPR010819">
    <property type="entry name" value="AGE/CE"/>
</dbReference>
<dbReference type="Proteomes" id="UP000199006">
    <property type="component" value="Unassembled WGS sequence"/>
</dbReference>
<sequence>MNQKVKSQLLELSAAVALEKDRLLDFWLKNSPDKKSGGFIGELTINNQPVYEADKALILNSRILWSFANAYRLDQKEEYLVMADRAANYLLDNFEDKEYGGFYWLLDYQGQPQKTKKQIYGQAFCIYAFSEYYRATEKDWALKKAVELFGLVENYSYDTEDKGYFEAFARDWSPLANMSLSPRDLNVAKSMNTHLHILEAYTNLYRIWPDPDLELKLKELIEVTLNNIVDQTGYNFNLFFDQDWTIRDNIVSYGHDIEGSWLIYEAAEILGDQVSLKLTEEYALKMANQVFKNGRAADGSLYYELKNGQLDQEKHWWPQAEAVIGFLNAYQLSQQEKFLSAAFASWQFISNNLVDQKQGGWFWSVEQAGTISNQSKINPWKSPYHNSRACYEVIQRVEKILN</sequence>
<evidence type="ECO:0000256" key="4">
    <source>
        <dbReference type="HAMAP-Rule" id="MF_00929"/>
    </source>
</evidence>
<dbReference type="InterPro" id="IPR028584">
    <property type="entry name" value="Cellobiose_2_epim"/>
</dbReference>
<proteinExistence type="inferred from homology"/>
<comment type="catalytic activity">
    <reaction evidence="1 4">
        <text>D-cellobiose = beta-D-glucosyl-(1-&gt;4)-D-mannopyranose</text>
        <dbReference type="Rhea" id="RHEA:23384"/>
        <dbReference type="ChEBI" id="CHEBI:17057"/>
        <dbReference type="ChEBI" id="CHEBI:47931"/>
        <dbReference type="EC" id="5.1.3.11"/>
    </reaction>
</comment>
<dbReference type="AlphaFoldDB" id="A0A1I4JTR3"/>
<gene>
    <name evidence="5" type="ORF">SAMN02983006_01810</name>
</gene>
<evidence type="ECO:0000256" key="3">
    <source>
        <dbReference type="ARBA" id="ARBA00023235"/>
    </source>
</evidence>
<dbReference type="InterPro" id="IPR012341">
    <property type="entry name" value="6hp_glycosidase-like_sf"/>
</dbReference>
<keyword evidence="3 4" id="KW-0413">Isomerase</keyword>
<dbReference type="GO" id="GO:0005975">
    <property type="term" value="P:carbohydrate metabolic process"/>
    <property type="evidence" value="ECO:0007669"/>
    <property type="project" value="InterPro"/>
</dbReference>
<dbReference type="GO" id="GO:0047736">
    <property type="term" value="F:cellobiose epimerase activity"/>
    <property type="evidence" value="ECO:0007669"/>
    <property type="project" value="UniProtKB-UniRule"/>
</dbReference>
<comment type="function">
    <text evidence="4">Catalyzes the reversible epimerization of cellobiose to 4-O-beta-D-glucopyranosyl-D-mannose (Glc-Man).</text>
</comment>
<comment type="similarity">
    <text evidence="4">Belongs to the cellobiose 2-epimerase family.</text>
</comment>
<evidence type="ECO:0000313" key="5">
    <source>
        <dbReference type="EMBL" id="SFL69854.1"/>
    </source>
</evidence>
<accession>A0A1I4JTR3</accession>
<dbReference type="SUPFAM" id="SSF48208">
    <property type="entry name" value="Six-hairpin glycosidases"/>
    <property type="match status" value="1"/>
</dbReference>
<dbReference type="InterPro" id="IPR008928">
    <property type="entry name" value="6-hairpin_glycosidase_sf"/>
</dbReference>
<dbReference type="RefSeq" id="WP_089861891.1">
    <property type="nucleotide sequence ID" value="NZ_FOTI01000025.1"/>
</dbReference>
<dbReference type="HAMAP" id="MF_00929">
    <property type="entry name" value="Cellobiose_2_epim"/>
    <property type="match status" value="1"/>
</dbReference>